<protein>
    <submittedName>
        <fullName evidence="1">Uncharacterized protein</fullName>
    </submittedName>
</protein>
<dbReference type="OrthoDB" id="10484461at2759"/>
<evidence type="ECO:0000313" key="1">
    <source>
        <dbReference type="EMBL" id="OAO15233.1"/>
    </source>
</evidence>
<comment type="caution">
    <text evidence="1">The sequence shown here is derived from an EMBL/GenBank/DDBJ whole genome shotgun (WGS) entry which is preliminary data.</text>
</comment>
<dbReference type="AlphaFoldDB" id="A0A196SE03"/>
<evidence type="ECO:0000313" key="2">
    <source>
        <dbReference type="Proteomes" id="UP000078348"/>
    </source>
</evidence>
<reference evidence="1 2" key="1">
    <citation type="submission" date="2016-05" db="EMBL/GenBank/DDBJ databases">
        <title>Nuclear genome of Blastocystis sp. subtype 1 NandII.</title>
        <authorList>
            <person name="Gentekaki E."/>
            <person name="Curtis B."/>
            <person name="Stairs C."/>
            <person name="Eme L."/>
            <person name="Herman E."/>
            <person name="Klimes V."/>
            <person name="Arias M.C."/>
            <person name="Elias M."/>
            <person name="Hilliou F."/>
            <person name="Klute M."/>
            <person name="Malik S.-B."/>
            <person name="Pightling A."/>
            <person name="Rachubinski R."/>
            <person name="Salas D."/>
            <person name="Schlacht A."/>
            <person name="Suga H."/>
            <person name="Archibald J."/>
            <person name="Ball S.G."/>
            <person name="Clark G."/>
            <person name="Dacks J."/>
            <person name="Van Der Giezen M."/>
            <person name="Tsaousis A."/>
            <person name="Roger A."/>
        </authorList>
    </citation>
    <scope>NUCLEOTIDE SEQUENCE [LARGE SCALE GENOMIC DNA]</scope>
    <source>
        <strain evidence="2">ATCC 50177 / NandII</strain>
    </source>
</reference>
<dbReference type="Proteomes" id="UP000078348">
    <property type="component" value="Unassembled WGS sequence"/>
</dbReference>
<name>A0A196SE03_BLAHN</name>
<accession>A0A196SE03</accession>
<dbReference type="EMBL" id="LXWW01000159">
    <property type="protein sequence ID" value="OAO15233.1"/>
    <property type="molecule type" value="Genomic_DNA"/>
</dbReference>
<gene>
    <name evidence="1" type="ORF">AV274_3010</name>
</gene>
<organism evidence="1 2">
    <name type="scientific">Blastocystis sp. subtype 1 (strain ATCC 50177 / NandII)</name>
    <dbReference type="NCBI Taxonomy" id="478820"/>
    <lineage>
        <taxon>Eukaryota</taxon>
        <taxon>Sar</taxon>
        <taxon>Stramenopiles</taxon>
        <taxon>Bigyra</taxon>
        <taxon>Opalozoa</taxon>
        <taxon>Opalinata</taxon>
        <taxon>Blastocystidae</taxon>
        <taxon>Blastocystis</taxon>
    </lineage>
</organism>
<sequence length="288" mass="33073">MASFFEESDRQFLEQEILGVLDKYNQTADDSSLLKDIISYSYLILHKKRIQSSLLSNCKYIDYDLNDSTNCNARAAMQRIADSVRVTRVAKINLTNFYSVEASMSMKAIDNSDVFLSVSFLRSEDVLRKNGKWSVVDYSLHCGQDLDNMFPLLKLSFAYKGTAEPSCLYGFDPAIEEEKDEDPIIDESSDDLPITAEFSDGYVAREEEMSEVDEQSEEEKEKPEEELIKFEVVNDSLATLCNLLNPQMPADVFLMYLVSLQLWETTWNIDERFYDLMVDRPIFTEPSA</sequence>
<keyword evidence="2" id="KW-1185">Reference proteome</keyword>
<proteinExistence type="predicted"/>